<feature type="transmembrane region" description="Helical" evidence="2">
    <location>
        <begin position="358"/>
        <end position="378"/>
    </location>
</feature>
<feature type="transmembrane region" description="Helical" evidence="2">
    <location>
        <begin position="195"/>
        <end position="213"/>
    </location>
</feature>
<protein>
    <recommendedName>
        <fullName evidence="5">Transmembrane protein</fullName>
    </recommendedName>
</protein>
<evidence type="ECO:0000256" key="1">
    <source>
        <dbReference type="SAM" id="MobiDB-lite"/>
    </source>
</evidence>
<dbReference type="AlphaFoldDB" id="A0A9Q0LG28"/>
<evidence type="ECO:0000313" key="3">
    <source>
        <dbReference type="EMBL" id="KAJ5072242.1"/>
    </source>
</evidence>
<feature type="transmembrane region" description="Helical" evidence="2">
    <location>
        <begin position="498"/>
        <end position="519"/>
    </location>
</feature>
<evidence type="ECO:0008006" key="5">
    <source>
        <dbReference type="Google" id="ProtNLM"/>
    </source>
</evidence>
<feature type="transmembrane region" description="Helical" evidence="2">
    <location>
        <begin position="324"/>
        <end position="346"/>
    </location>
</feature>
<organism evidence="3 4">
    <name type="scientific">Anaeramoeba ignava</name>
    <name type="common">Anaerobic marine amoeba</name>
    <dbReference type="NCBI Taxonomy" id="1746090"/>
    <lineage>
        <taxon>Eukaryota</taxon>
        <taxon>Metamonada</taxon>
        <taxon>Anaeramoebidae</taxon>
        <taxon>Anaeramoeba</taxon>
    </lineage>
</organism>
<accession>A0A9Q0LG28</accession>
<sequence>MQSNNFYQFLDAINQRVSRDGLVNLFFSLKSSSSQQEIESMQYIIDNLPFSYPSVSVDQFIIQTATERCTQSMYQMPPPDFQQSQQSQQSNFGNQNFGNQNFGNQNFTNQNFGINLPHPEDPPYIPPPPTTSTFVDSNFDRPPEPYSFTTTSTVPTTNNNLFSAISNTDHNNFVNQDPPKTRDHSNDQCFKTCSTLIAISWLGVILLIALIAGPSIEQQYLWKVHIGCDITYTSTTKTAIYTDDEGVVISATIKDRCKPKYSSQGITETDSSCWISPRDNKKAKVLPDFKFSSTKAATAFMVLNPFFFNLPLVIYVLVNHIDERRFWIVLAPFFLVIFPIFAAVLMFKKSSKKYMWPLAIWMIIVDIIFIAGLMGPAISESNRLEQTTCYFFNRVEAISCPGCDYILDYSSCQNAFNEVYDSYHSKESYYVKLVPDDKTSLIGSVYFPWVIYDFENERPSNNTHGNTCWSEKDYSSSSGKAPESTTKLLKDKGMYKGGAAGLGVVTAISCLLLFIRYMIKK</sequence>
<feature type="transmembrane region" description="Helical" evidence="2">
    <location>
        <begin position="296"/>
        <end position="318"/>
    </location>
</feature>
<dbReference type="Proteomes" id="UP001149090">
    <property type="component" value="Unassembled WGS sequence"/>
</dbReference>
<keyword evidence="2" id="KW-0472">Membrane</keyword>
<keyword evidence="2" id="KW-1133">Transmembrane helix</keyword>
<reference evidence="3" key="1">
    <citation type="submission" date="2022-10" db="EMBL/GenBank/DDBJ databases">
        <title>Novel sulphate-reducing endosymbionts in the free-living metamonad Anaeramoeba.</title>
        <authorList>
            <person name="Jerlstrom-Hultqvist J."/>
            <person name="Cepicka I."/>
            <person name="Gallot-Lavallee L."/>
            <person name="Salas-Leiva D."/>
            <person name="Curtis B.A."/>
            <person name="Zahonova K."/>
            <person name="Pipaliya S."/>
            <person name="Dacks J."/>
            <person name="Roger A.J."/>
        </authorList>
    </citation>
    <scope>NUCLEOTIDE SEQUENCE</scope>
    <source>
        <strain evidence="3">BMAN</strain>
    </source>
</reference>
<proteinExistence type="predicted"/>
<name>A0A9Q0LG28_ANAIG</name>
<keyword evidence="2" id="KW-0812">Transmembrane</keyword>
<gene>
    <name evidence="3" type="ORF">M0811_01256</name>
</gene>
<keyword evidence="4" id="KW-1185">Reference proteome</keyword>
<dbReference type="EMBL" id="JAPDFW010000081">
    <property type="protein sequence ID" value="KAJ5072242.1"/>
    <property type="molecule type" value="Genomic_DNA"/>
</dbReference>
<evidence type="ECO:0000313" key="4">
    <source>
        <dbReference type="Proteomes" id="UP001149090"/>
    </source>
</evidence>
<comment type="caution">
    <text evidence="3">The sequence shown here is derived from an EMBL/GenBank/DDBJ whole genome shotgun (WGS) entry which is preliminary data.</text>
</comment>
<evidence type="ECO:0000256" key="2">
    <source>
        <dbReference type="SAM" id="Phobius"/>
    </source>
</evidence>
<feature type="compositionally biased region" description="Low complexity" evidence="1">
    <location>
        <begin position="81"/>
        <end position="113"/>
    </location>
</feature>
<feature type="region of interest" description="Disordered" evidence="1">
    <location>
        <begin position="76"/>
        <end position="142"/>
    </location>
</feature>